<evidence type="ECO:0000313" key="2">
    <source>
        <dbReference type="Proteomes" id="UP000198287"/>
    </source>
</evidence>
<accession>A0A226EY64</accession>
<gene>
    <name evidence="1" type="ORF">Fcan01_02334</name>
</gene>
<protein>
    <submittedName>
        <fullName evidence="1">Uncharacterized protein</fullName>
    </submittedName>
</protein>
<dbReference type="EMBL" id="LNIX01000001">
    <property type="protein sequence ID" value="OXA62117.1"/>
    <property type="molecule type" value="Genomic_DNA"/>
</dbReference>
<comment type="caution">
    <text evidence="1">The sequence shown here is derived from an EMBL/GenBank/DDBJ whole genome shotgun (WGS) entry which is preliminary data.</text>
</comment>
<organism evidence="1 2">
    <name type="scientific">Folsomia candida</name>
    <name type="common">Springtail</name>
    <dbReference type="NCBI Taxonomy" id="158441"/>
    <lineage>
        <taxon>Eukaryota</taxon>
        <taxon>Metazoa</taxon>
        <taxon>Ecdysozoa</taxon>
        <taxon>Arthropoda</taxon>
        <taxon>Hexapoda</taxon>
        <taxon>Collembola</taxon>
        <taxon>Entomobryomorpha</taxon>
        <taxon>Isotomoidea</taxon>
        <taxon>Isotomidae</taxon>
        <taxon>Proisotominae</taxon>
        <taxon>Folsomia</taxon>
    </lineage>
</organism>
<name>A0A226EY64_FOLCA</name>
<keyword evidence="2" id="KW-1185">Reference proteome</keyword>
<dbReference type="AlphaFoldDB" id="A0A226EY64"/>
<sequence length="350" mass="39933">MFDNLRKIFTETDAEADSPFLLETEQEYCSAPGLMFSISRLPFAKNLYNTMQHPIPPEMYLTLHFYDTFRKNYPRTISQFLLRVEYGLPTHATKLDENALLKWLELHPDIGLLHAGVSFEEYVKSLSMKDLQKEFPEFVSDKFLQKKDFCVYINTFFDWEEVKGKKLGEIEKIVRAAAGDNTKKMGIYVGKYGGGQKSRPGHMYEGACFDFLEENEGSVGFTTFVINCNSPSGCIATSTGADLRKLVTESEAIASKLEAFIIEFGFSREKLPFNGMRQFLINKKREPVDDKSKEKAQRLAKQASIFDFSVNKGYCADGDQEFLWKGNAPLFFKERIVTSAEKKIDVVVIS</sequence>
<proteinExistence type="predicted"/>
<evidence type="ECO:0000313" key="1">
    <source>
        <dbReference type="EMBL" id="OXA62117.1"/>
    </source>
</evidence>
<reference evidence="1 2" key="1">
    <citation type="submission" date="2015-12" db="EMBL/GenBank/DDBJ databases">
        <title>The genome of Folsomia candida.</title>
        <authorList>
            <person name="Faddeeva A."/>
            <person name="Derks M.F."/>
            <person name="Anvar Y."/>
            <person name="Smit S."/>
            <person name="Van Straalen N."/>
            <person name="Roelofs D."/>
        </authorList>
    </citation>
    <scope>NUCLEOTIDE SEQUENCE [LARGE SCALE GENOMIC DNA]</scope>
    <source>
        <strain evidence="1 2">VU population</strain>
        <tissue evidence="1">Whole body</tissue>
    </source>
</reference>
<dbReference type="Proteomes" id="UP000198287">
    <property type="component" value="Unassembled WGS sequence"/>
</dbReference>